<dbReference type="InterPro" id="IPR021172">
    <property type="entry name" value="UCP006607_RNA_methylase-rel"/>
</dbReference>
<keyword evidence="1" id="KW-0489">Methyltransferase</keyword>
<dbReference type="InterPro" id="IPR025799">
    <property type="entry name" value="Arg_MeTrfase"/>
</dbReference>
<dbReference type="SUPFAM" id="SSF53335">
    <property type="entry name" value="S-adenosyl-L-methionine-dependent methyltransferases"/>
    <property type="match status" value="1"/>
</dbReference>
<dbReference type="AlphaFoldDB" id="F0TCF8"/>
<dbReference type="GO" id="GO:0016274">
    <property type="term" value="F:protein-arginine N-methyltransferase activity"/>
    <property type="evidence" value="ECO:0007669"/>
    <property type="project" value="InterPro"/>
</dbReference>
<name>F0TCF8_METLA</name>
<dbReference type="STRING" id="877455.Metbo_2211"/>
<keyword evidence="1" id="KW-0808">Transferase</keyword>
<sequence length="261" mass="29076">MTLVNTPYHHNLRSDYERLAGFFEAIKEKSKGTVFDLGTGSGVLSSWAAQYADKVVAVEINRTTSKIAQRNLEAFNNVEVVNADASKYQFSTKADVIICEMLDTALIDEEQVPVLNSALKYLKEDGVIIPCGIINCIEPVESSCEHISYEEDGFPKNSVLGDPIFYSKLMFSKPVEPKFKQMFMIKINRKGIVNGLKLTTFTLITEKIICGPTPMLNPPLIIPLKKINVVENDMLEVNLSYEMGGGLESVRARAEKIHPKP</sequence>
<dbReference type="PANTHER" id="PTHR11006">
    <property type="entry name" value="PROTEIN ARGININE N-METHYLTRANSFERASE"/>
    <property type="match status" value="1"/>
</dbReference>
<reference evidence="2" key="1">
    <citation type="submission" date="2011-02" db="EMBL/GenBank/DDBJ databases">
        <title>Complete sequence of Methanobacterium sp. AL-21.</title>
        <authorList>
            <consortium name="US DOE Joint Genome Institute"/>
            <person name="Lucas S."/>
            <person name="Copeland A."/>
            <person name="Lapidus A."/>
            <person name="Cheng J.-F."/>
            <person name="Goodwin L."/>
            <person name="Pitluck S."/>
            <person name="Chertkov O."/>
            <person name="Detter J.C."/>
            <person name="Han C."/>
            <person name="Tapia R."/>
            <person name="Land M."/>
            <person name="Hauser L."/>
            <person name="Kyrpides N."/>
            <person name="Ivanova N."/>
            <person name="Mikhailova N."/>
            <person name="Pagani I."/>
            <person name="Cadillo-Quiroz H."/>
            <person name="Imachi H."/>
            <person name="Zinder S."/>
            <person name="Liu W."/>
            <person name="Woyke T."/>
        </authorList>
    </citation>
    <scope>NUCLEOTIDE SEQUENCE [LARGE SCALE GENOMIC DNA]</scope>
    <source>
        <strain evidence="2">AL-21</strain>
    </source>
</reference>
<dbReference type="HOGENOM" id="CLU_1067987_0_0_2"/>
<dbReference type="CDD" id="cd02440">
    <property type="entry name" value="AdoMet_MTases"/>
    <property type="match status" value="1"/>
</dbReference>
<dbReference type="OrthoDB" id="106720at2157"/>
<gene>
    <name evidence="1" type="ordered locus">Metbo_2211</name>
</gene>
<evidence type="ECO:0000313" key="1">
    <source>
        <dbReference type="EMBL" id="ADZ10425.1"/>
    </source>
</evidence>
<dbReference type="InterPro" id="IPR029063">
    <property type="entry name" value="SAM-dependent_MTases_sf"/>
</dbReference>
<dbReference type="RefSeq" id="WP_013645776.1">
    <property type="nucleotide sequence ID" value="NC_015216.1"/>
</dbReference>
<dbReference type="EMBL" id="CP002551">
    <property type="protein sequence ID" value="ADZ10425.1"/>
    <property type="molecule type" value="Genomic_DNA"/>
</dbReference>
<dbReference type="GeneID" id="10278677"/>
<keyword evidence="2" id="KW-1185">Reference proteome</keyword>
<proteinExistence type="predicted"/>
<dbReference type="Pfam" id="PF06325">
    <property type="entry name" value="PrmA"/>
    <property type="match status" value="1"/>
</dbReference>
<dbReference type="KEGG" id="mel:Metbo_2211"/>
<dbReference type="Proteomes" id="UP000007490">
    <property type="component" value="Chromosome"/>
</dbReference>
<dbReference type="eggNOG" id="arCOG04843">
    <property type="taxonomic scope" value="Archaea"/>
</dbReference>
<dbReference type="Gene3D" id="3.40.50.150">
    <property type="entry name" value="Vaccinia Virus protein VP39"/>
    <property type="match status" value="1"/>
</dbReference>
<accession>F0TCF8</accession>
<organism evidence="1 2">
    <name type="scientific">Methanobacterium lacus (strain AL-21)</name>
    <dbReference type="NCBI Taxonomy" id="877455"/>
    <lineage>
        <taxon>Archaea</taxon>
        <taxon>Methanobacteriati</taxon>
        <taxon>Methanobacteriota</taxon>
        <taxon>Methanomada group</taxon>
        <taxon>Methanobacteria</taxon>
        <taxon>Methanobacteriales</taxon>
        <taxon>Methanobacteriaceae</taxon>
        <taxon>Methanobacterium</taxon>
    </lineage>
</organism>
<dbReference type="PIRSF" id="PIRSF006607">
    <property type="entry name" value="RNAmts_UCP006607"/>
    <property type="match status" value="1"/>
</dbReference>
<protein>
    <submittedName>
        <fullName evidence="1">Methyltransferase type 12</fullName>
    </submittedName>
</protein>
<dbReference type="GO" id="GO:0042054">
    <property type="term" value="F:histone methyltransferase activity"/>
    <property type="evidence" value="ECO:0007669"/>
    <property type="project" value="TreeGrafter"/>
</dbReference>
<dbReference type="PANTHER" id="PTHR11006:SF53">
    <property type="entry name" value="PROTEIN ARGININE N-METHYLTRANSFERASE 3"/>
    <property type="match status" value="1"/>
</dbReference>
<dbReference type="GO" id="GO:0032259">
    <property type="term" value="P:methylation"/>
    <property type="evidence" value="ECO:0007669"/>
    <property type="project" value="UniProtKB-KW"/>
</dbReference>
<evidence type="ECO:0000313" key="2">
    <source>
        <dbReference type="Proteomes" id="UP000007490"/>
    </source>
</evidence>
<reference evidence="1 2" key="2">
    <citation type="journal article" date="2014" name="Int. J. Syst. Evol. Microbiol.">
        <title>Methanobacterium paludis sp. nov. and a novel strain of Methanobacterium lacus isolated from northern peatlands.</title>
        <authorList>
            <person name="Cadillo-Quiroz H."/>
            <person name="Brauer S.L."/>
            <person name="Goodson N."/>
            <person name="Yavitt J.B."/>
            <person name="Zinder S.H."/>
        </authorList>
    </citation>
    <scope>NUCLEOTIDE SEQUENCE [LARGE SCALE GENOMIC DNA]</scope>
    <source>
        <strain evidence="1 2">AL-21</strain>
    </source>
</reference>